<proteinExistence type="predicted"/>
<evidence type="ECO:0000313" key="3">
    <source>
        <dbReference type="EMBL" id="MBN8430130.1"/>
    </source>
</evidence>
<reference evidence="3 4" key="1">
    <citation type="submission" date="2020-12" db="EMBL/GenBank/DDBJ databases">
        <title>Oil enriched cultivation method for isolating marine PHA-producing bacteria.</title>
        <authorList>
            <person name="Zheng W."/>
            <person name="Yu S."/>
            <person name="Huang Y."/>
        </authorList>
    </citation>
    <scope>NUCLEOTIDE SEQUENCE [LARGE SCALE GENOMIC DNA]</scope>
    <source>
        <strain evidence="3 4">SN0-2</strain>
    </source>
</reference>
<feature type="region of interest" description="Disordered" evidence="1">
    <location>
        <begin position="296"/>
        <end position="320"/>
    </location>
</feature>
<protein>
    <submittedName>
        <fullName evidence="3">DUF4340 domain-containing protein</fullName>
    </submittedName>
</protein>
<dbReference type="EMBL" id="JAEKJR010000001">
    <property type="protein sequence ID" value="MBN8430130.1"/>
    <property type="molecule type" value="Genomic_DNA"/>
</dbReference>
<feature type="domain" description="DUF4340" evidence="2">
    <location>
        <begin position="68"/>
        <end position="236"/>
    </location>
</feature>
<evidence type="ECO:0000256" key="1">
    <source>
        <dbReference type="SAM" id="MobiDB-lite"/>
    </source>
</evidence>
<keyword evidence="4" id="KW-1185">Reference proteome</keyword>
<organism evidence="3 4">
    <name type="scientific">Microbulbifer salipaludis</name>
    <dbReference type="NCBI Taxonomy" id="187980"/>
    <lineage>
        <taxon>Bacteria</taxon>
        <taxon>Pseudomonadati</taxon>
        <taxon>Pseudomonadota</taxon>
        <taxon>Gammaproteobacteria</taxon>
        <taxon>Cellvibrionales</taxon>
        <taxon>Microbulbiferaceae</taxon>
        <taxon>Microbulbifer</taxon>
    </lineage>
</organism>
<comment type="caution">
    <text evidence="3">The sequence shown here is derived from an EMBL/GenBank/DDBJ whole genome shotgun (WGS) entry which is preliminary data.</text>
</comment>
<dbReference type="InterPro" id="IPR025641">
    <property type="entry name" value="DUF4340"/>
</dbReference>
<name>A0ABS3E497_9GAMM</name>
<feature type="compositionally biased region" description="Acidic residues" evidence="1">
    <location>
        <begin position="299"/>
        <end position="320"/>
    </location>
</feature>
<sequence>MKNLQMALSGVLALQLVLAAGLFWESSSRQQAQAQSTPLVQAETDALQRLEIVGDGESVTLVKQEDQWQLPALHDLPVNRDKLDTLLEKLNALKGTWPIATSNSARERFEVAEDKFRKRLKLYTAEGDDPALELFVGTSPGFRKVHVRRAGDDAIYAVELNSFDLPSTADNWLDKTLLAAGDLTRIQGPDYTLEKSEDGWAFAADNGEETPAVDPGKARELATALEKLRITKAVDEAPEVEATEFVVKAGNGERRYHFASADDKYYVRRDDRDQLFEIAKYDFDRVMDKRHQDLVLVEREDEEQTAEEEPDASEEDQAKS</sequence>
<dbReference type="RefSeq" id="WP_206999554.1">
    <property type="nucleotide sequence ID" value="NZ_JAEKJR010000001.1"/>
</dbReference>
<accession>A0ABS3E497</accession>
<gene>
    <name evidence="3" type="ORF">JF535_04605</name>
</gene>
<dbReference type="Proteomes" id="UP000664293">
    <property type="component" value="Unassembled WGS sequence"/>
</dbReference>
<dbReference type="Pfam" id="PF14238">
    <property type="entry name" value="DUF4340"/>
    <property type="match status" value="1"/>
</dbReference>
<evidence type="ECO:0000259" key="2">
    <source>
        <dbReference type="Pfam" id="PF14238"/>
    </source>
</evidence>
<evidence type="ECO:0000313" key="4">
    <source>
        <dbReference type="Proteomes" id="UP000664293"/>
    </source>
</evidence>